<dbReference type="EMBL" id="WHZY01000008">
    <property type="protein sequence ID" value="NEG78635.1"/>
    <property type="molecule type" value="Genomic_DNA"/>
</dbReference>
<accession>A0A7K3THR9</accession>
<name>A0A7K3THR9_9BIFI</name>
<sequence>MFQEGNRVEQWSSYDDLADKILADDEVSRAETEQAIRAKAQCMQENGLSGTISYDLDVYPWTHGGSYGPSESVYPPATDEQMNDDALFDAYFAKGEAITKERLAKCAAFDRVEQWVVSHADWEAYSRKHYEARVQCIRTNAKSYADRINPSWPADSDGMRQLNETFMPLLTQGGSGADFEGLKGCMMNAGGVTIPFGDEATAD</sequence>
<dbReference type="OrthoDB" id="3241828at2"/>
<organism evidence="1 2">
    <name type="scientific">Bifidobacterium avesanii</name>
    <dbReference type="NCBI Taxonomy" id="1798157"/>
    <lineage>
        <taxon>Bacteria</taxon>
        <taxon>Bacillati</taxon>
        <taxon>Actinomycetota</taxon>
        <taxon>Actinomycetes</taxon>
        <taxon>Bifidobacteriales</taxon>
        <taxon>Bifidobacteriaceae</taxon>
        <taxon>Bifidobacterium</taxon>
    </lineage>
</organism>
<dbReference type="RefSeq" id="WP_152350308.1">
    <property type="nucleotide sequence ID" value="NZ_WBSN01000007.1"/>
</dbReference>
<proteinExistence type="predicted"/>
<evidence type="ECO:0000313" key="2">
    <source>
        <dbReference type="Proteomes" id="UP000469763"/>
    </source>
</evidence>
<evidence type="ECO:0000313" key="1">
    <source>
        <dbReference type="EMBL" id="NEG78635.1"/>
    </source>
</evidence>
<gene>
    <name evidence="1" type="ORF">GFD22_06575</name>
</gene>
<reference evidence="1 2" key="1">
    <citation type="submission" date="2019-10" db="EMBL/GenBank/DDBJ databases">
        <title>Bifidobacterium from non-human primates.</title>
        <authorList>
            <person name="Modesto M."/>
        </authorList>
    </citation>
    <scope>NUCLEOTIDE SEQUENCE [LARGE SCALE GENOMIC DNA]</scope>
    <source>
        <strain evidence="1 2">TREC</strain>
    </source>
</reference>
<keyword evidence="2" id="KW-1185">Reference proteome</keyword>
<dbReference type="Proteomes" id="UP000469763">
    <property type="component" value="Unassembled WGS sequence"/>
</dbReference>
<comment type="caution">
    <text evidence="1">The sequence shown here is derived from an EMBL/GenBank/DDBJ whole genome shotgun (WGS) entry which is preliminary data.</text>
</comment>
<dbReference type="AlphaFoldDB" id="A0A7K3THR9"/>
<protein>
    <submittedName>
        <fullName evidence="1">Uncharacterized protein</fullName>
    </submittedName>
</protein>